<dbReference type="PANTHER" id="PTHR42709:SF11">
    <property type="entry name" value="DEDA FAMILY PROTEIN"/>
    <property type="match status" value="1"/>
</dbReference>
<dbReference type="AlphaFoldDB" id="A0A1M6X6N8"/>
<sequence>MFSQLFQNSVEFFQIYGAVGLFLMSFAESSFFPVPPDILLVAMSLNAPKLALWYALITSIASVLGGILGYFIGATTGRPLLDRWVSSKRVSQMEALFHRYGGWAVAIAGFTPIPYKVFTIGAGVFRIQKGTFIVASLLSRSARFFLEGLIIFYLGAAAKSFLSSYLEILTVGVALAVLLLYLALRHTRAGKQSNSLK</sequence>
<dbReference type="GO" id="GO:0005886">
    <property type="term" value="C:plasma membrane"/>
    <property type="evidence" value="ECO:0007669"/>
    <property type="project" value="TreeGrafter"/>
</dbReference>
<organism evidence="4 5">
    <name type="scientific">Desulforamulus aeronauticus DSM 10349</name>
    <dbReference type="NCBI Taxonomy" id="1121421"/>
    <lineage>
        <taxon>Bacteria</taxon>
        <taxon>Bacillati</taxon>
        <taxon>Bacillota</taxon>
        <taxon>Clostridia</taxon>
        <taxon>Eubacteriales</taxon>
        <taxon>Peptococcaceae</taxon>
        <taxon>Desulforamulus</taxon>
    </lineage>
</organism>
<keyword evidence="2" id="KW-0812">Transmembrane</keyword>
<keyword evidence="2" id="KW-0472">Membrane</keyword>
<dbReference type="InterPro" id="IPR051311">
    <property type="entry name" value="DedA_domain"/>
</dbReference>
<keyword evidence="2" id="KW-1133">Transmembrane helix</keyword>
<name>A0A1M6X6N8_9FIRM</name>
<gene>
    <name evidence="4" type="ORF">SAMN02745123_03918</name>
</gene>
<dbReference type="Pfam" id="PF09335">
    <property type="entry name" value="VTT_dom"/>
    <property type="match status" value="1"/>
</dbReference>
<evidence type="ECO:0000259" key="3">
    <source>
        <dbReference type="Pfam" id="PF09335"/>
    </source>
</evidence>
<feature type="transmembrane region" description="Helical" evidence="2">
    <location>
        <begin position="12"/>
        <end position="32"/>
    </location>
</feature>
<feature type="domain" description="VTT" evidence="3">
    <location>
        <begin position="35"/>
        <end position="147"/>
    </location>
</feature>
<dbReference type="RefSeq" id="WP_238456883.1">
    <property type="nucleotide sequence ID" value="NZ_FRAR01000040.1"/>
</dbReference>
<reference evidence="5" key="1">
    <citation type="submission" date="2016-11" db="EMBL/GenBank/DDBJ databases">
        <authorList>
            <person name="Varghese N."/>
            <person name="Submissions S."/>
        </authorList>
    </citation>
    <scope>NUCLEOTIDE SEQUENCE [LARGE SCALE GENOMIC DNA]</scope>
    <source>
        <strain evidence="5">DSM 10349</strain>
    </source>
</reference>
<comment type="similarity">
    <text evidence="1">Belongs to the DedA family.</text>
</comment>
<accession>A0A1M6X6N8</accession>
<evidence type="ECO:0000313" key="5">
    <source>
        <dbReference type="Proteomes" id="UP000183997"/>
    </source>
</evidence>
<keyword evidence="5" id="KW-1185">Reference proteome</keyword>
<feature type="transmembrane region" description="Helical" evidence="2">
    <location>
        <begin position="168"/>
        <end position="184"/>
    </location>
</feature>
<evidence type="ECO:0000256" key="1">
    <source>
        <dbReference type="ARBA" id="ARBA00010792"/>
    </source>
</evidence>
<dbReference type="PANTHER" id="PTHR42709">
    <property type="entry name" value="ALKALINE PHOSPHATASE LIKE PROTEIN"/>
    <property type="match status" value="1"/>
</dbReference>
<evidence type="ECO:0000256" key="2">
    <source>
        <dbReference type="SAM" id="Phobius"/>
    </source>
</evidence>
<dbReference type="STRING" id="1121421.SAMN02745123_03918"/>
<feature type="transmembrane region" description="Helical" evidence="2">
    <location>
        <begin position="52"/>
        <end position="73"/>
    </location>
</feature>
<dbReference type="EMBL" id="FRAR01000040">
    <property type="protein sequence ID" value="SHL01584.1"/>
    <property type="molecule type" value="Genomic_DNA"/>
</dbReference>
<proteinExistence type="inferred from homology"/>
<dbReference type="InterPro" id="IPR032816">
    <property type="entry name" value="VTT_dom"/>
</dbReference>
<protein>
    <submittedName>
        <fullName evidence="4">Membrane protein YqaA, SNARE-associated domain</fullName>
    </submittedName>
</protein>
<evidence type="ECO:0000313" key="4">
    <source>
        <dbReference type="EMBL" id="SHL01584.1"/>
    </source>
</evidence>
<dbReference type="Proteomes" id="UP000183997">
    <property type="component" value="Unassembled WGS sequence"/>
</dbReference>